<dbReference type="PANTHER" id="PTHR30349">
    <property type="entry name" value="PHAGE INTEGRASE-RELATED"/>
    <property type="match status" value="1"/>
</dbReference>
<name>A0AAQ0LMC7_9BACE</name>
<evidence type="ECO:0000256" key="2">
    <source>
        <dbReference type="ARBA" id="ARBA00023125"/>
    </source>
</evidence>
<comment type="caution">
    <text evidence="5">The sequence shown here is derived from an EMBL/GenBank/DDBJ whole genome shotgun (WGS) entry which is preliminary data.</text>
</comment>
<sequence>MNIELKVSFYLKRESRLEKSSVGEKVAYPITGKIIIGNSIAQFATKLKVEERFWHIKSGRAIGKSRVAVELNREINKINLLIHSHYKDILERNGTVTAVEVKNAFQGIATTQKTLLVLFCEMMQEFHSRIGIDRAAGTYKGYRTTYKYLEQFLRKKYKVCDIPLTRLDLPFIEAFDFYLRVERGLKPASMITNIIYLQKAARIALHRNLISRPPFTGYKPEKPELHTRSLTKDELERFISTPLHKSRLCYIRDLFVFCAFTGISYADLKKLTWKEVIKEKDGSLWISASRQKTGIPFNVKLLDIPLQIMKKYKGCAKEDLVFRVPTSTTLNNSLKKIAVYCGIEKSLCWHMSRHSFASQVCLSQGVSIESVSRMLGHKDIRTTQRYAHVNNEKIGNDMKQLSLRLAGKFDYPASNQ</sequence>
<evidence type="ECO:0000313" key="5">
    <source>
        <dbReference type="EMBL" id="RGT50914.1"/>
    </source>
</evidence>
<dbReference type="Gene3D" id="1.10.443.10">
    <property type="entry name" value="Intergrase catalytic core"/>
    <property type="match status" value="1"/>
</dbReference>
<organism evidence="5 6">
    <name type="scientific">Bacteroides intestinalis</name>
    <dbReference type="NCBI Taxonomy" id="329854"/>
    <lineage>
        <taxon>Bacteria</taxon>
        <taxon>Pseudomonadati</taxon>
        <taxon>Bacteroidota</taxon>
        <taxon>Bacteroidia</taxon>
        <taxon>Bacteroidales</taxon>
        <taxon>Bacteroidaceae</taxon>
        <taxon>Bacteroides</taxon>
    </lineage>
</organism>
<evidence type="ECO:0000256" key="3">
    <source>
        <dbReference type="ARBA" id="ARBA00023172"/>
    </source>
</evidence>
<keyword evidence="3" id="KW-0233">DNA recombination</keyword>
<gene>
    <name evidence="5" type="ORF">DWX27_13205</name>
</gene>
<keyword evidence="2" id="KW-0238">DNA-binding</keyword>
<protein>
    <submittedName>
        <fullName evidence="5">Site-specific integrase</fullName>
    </submittedName>
</protein>
<dbReference type="AlphaFoldDB" id="A0AAQ0LMC7"/>
<evidence type="ECO:0000313" key="6">
    <source>
        <dbReference type="Proteomes" id="UP000284772"/>
    </source>
</evidence>
<dbReference type="CDD" id="cd01185">
    <property type="entry name" value="INTN1_C_like"/>
    <property type="match status" value="1"/>
</dbReference>
<dbReference type="InterPro" id="IPR013762">
    <property type="entry name" value="Integrase-like_cat_sf"/>
</dbReference>
<evidence type="ECO:0000256" key="1">
    <source>
        <dbReference type="ARBA" id="ARBA00008857"/>
    </source>
</evidence>
<dbReference type="InterPro" id="IPR011010">
    <property type="entry name" value="DNA_brk_join_enz"/>
</dbReference>
<dbReference type="InterPro" id="IPR025269">
    <property type="entry name" value="SAM-like_dom"/>
</dbReference>
<dbReference type="EMBL" id="QRWT01000013">
    <property type="protein sequence ID" value="RGT50914.1"/>
    <property type="molecule type" value="Genomic_DNA"/>
</dbReference>
<dbReference type="Pfam" id="PF00589">
    <property type="entry name" value="Phage_integrase"/>
    <property type="match status" value="1"/>
</dbReference>
<dbReference type="GO" id="GO:0003677">
    <property type="term" value="F:DNA binding"/>
    <property type="evidence" value="ECO:0007669"/>
    <property type="project" value="UniProtKB-KW"/>
</dbReference>
<feature type="domain" description="Tyr recombinase" evidence="4">
    <location>
        <begin position="225"/>
        <end position="399"/>
    </location>
</feature>
<reference evidence="5 6" key="1">
    <citation type="submission" date="2018-08" db="EMBL/GenBank/DDBJ databases">
        <title>A genome reference for cultivated species of the human gut microbiota.</title>
        <authorList>
            <person name="Zou Y."/>
            <person name="Xue W."/>
            <person name="Luo G."/>
        </authorList>
    </citation>
    <scope>NUCLEOTIDE SEQUENCE [LARGE SCALE GENOMIC DNA]</scope>
    <source>
        <strain evidence="5 6">AF19-10AC</strain>
    </source>
</reference>
<accession>A0AAQ0LMC7</accession>
<dbReference type="Pfam" id="PF13102">
    <property type="entry name" value="Phage_int_SAM_5"/>
    <property type="match status" value="1"/>
</dbReference>
<dbReference type="GO" id="GO:0015074">
    <property type="term" value="P:DNA integration"/>
    <property type="evidence" value="ECO:0007669"/>
    <property type="project" value="InterPro"/>
</dbReference>
<dbReference type="PANTHER" id="PTHR30349:SF64">
    <property type="entry name" value="PROPHAGE INTEGRASE INTD-RELATED"/>
    <property type="match status" value="1"/>
</dbReference>
<dbReference type="PROSITE" id="PS51898">
    <property type="entry name" value="TYR_RECOMBINASE"/>
    <property type="match status" value="1"/>
</dbReference>
<evidence type="ECO:0000259" key="4">
    <source>
        <dbReference type="PROSITE" id="PS51898"/>
    </source>
</evidence>
<proteinExistence type="inferred from homology"/>
<dbReference type="InterPro" id="IPR002104">
    <property type="entry name" value="Integrase_catalytic"/>
</dbReference>
<dbReference type="SUPFAM" id="SSF56349">
    <property type="entry name" value="DNA breaking-rejoining enzymes"/>
    <property type="match status" value="1"/>
</dbReference>
<comment type="similarity">
    <text evidence="1">Belongs to the 'phage' integrase family.</text>
</comment>
<dbReference type="RefSeq" id="WP_118448444.1">
    <property type="nucleotide sequence ID" value="NZ_QRWT01000013.1"/>
</dbReference>
<dbReference type="GO" id="GO:0006310">
    <property type="term" value="P:DNA recombination"/>
    <property type="evidence" value="ECO:0007669"/>
    <property type="project" value="UniProtKB-KW"/>
</dbReference>
<dbReference type="InterPro" id="IPR010998">
    <property type="entry name" value="Integrase_recombinase_N"/>
</dbReference>
<dbReference type="Gene3D" id="1.10.150.130">
    <property type="match status" value="1"/>
</dbReference>
<dbReference type="InterPro" id="IPR050090">
    <property type="entry name" value="Tyrosine_recombinase_XerCD"/>
</dbReference>
<dbReference type="Proteomes" id="UP000284772">
    <property type="component" value="Unassembled WGS sequence"/>
</dbReference>